<dbReference type="RefSeq" id="WP_340238788.1">
    <property type="nucleotide sequence ID" value="NZ_JBBEWC010000010.1"/>
</dbReference>
<dbReference type="InterPro" id="IPR001296">
    <property type="entry name" value="Glyco_trans_1"/>
</dbReference>
<keyword evidence="4" id="KW-1185">Reference proteome</keyword>
<gene>
    <name evidence="3" type="ORF">ACFSR2_23805</name>
</gene>
<accession>A0ABW5JCZ0</accession>
<dbReference type="EMBL" id="JBHULC010000039">
    <property type="protein sequence ID" value="MFD2523946.1"/>
    <property type="molecule type" value="Genomic_DNA"/>
</dbReference>
<protein>
    <submittedName>
        <fullName evidence="3">Glycosyltransferase family 4 protein</fullName>
        <ecNumber evidence="3">2.4.-.-</ecNumber>
    </submittedName>
</protein>
<dbReference type="SUPFAM" id="SSF53756">
    <property type="entry name" value="UDP-Glycosyltransferase/glycogen phosphorylase"/>
    <property type="match status" value="1"/>
</dbReference>
<reference evidence="4" key="1">
    <citation type="journal article" date="2019" name="Int. J. Syst. Evol. Microbiol.">
        <title>The Global Catalogue of Microorganisms (GCM) 10K type strain sequencing project: providing services to taxonomists for standard genome sequencing and annotation.</title>
        <authorList>
            <consortium name="The Broad Institute Genomics Platform"/>
            <consortium name="The Broad Institute Genome Sequencing Center for Infectious Disease"/>
            <person name="Wu L."/>
            <person name="Ma J."/>
        </authorList>
    </citation>
    <scope>NUCLEOTIDE SEQUENCE [LARGE SCALE GENOMIC DNA]</scope>
    <source>
        <strain evidence="4">KCTC 52344</strain>
    </source>
</reference>
<dbReference type="CDD" id="cd03801">
    <property type="entry name" value="GT4_PimA-like"/>
    <property type="match status" value="1"/>
</dbReference>
<organism evidence="3 4">
    <name type="scientific">Emticicia soli</name>
    <dbReference type="NCBI Taxonomy" id="2027878"/>
    <lineage>
        <taxon>Bacteria</taxon>
        <taxon>Pseudomonadati</taxon>
        <taxon>Bacteroidota</taxon>
        <taxon>Cytophagia</taxon>
        <taxon>Cytophagales</taxon>
        <taxon>Leadbetterellaceae</taxon>
        <taxon>Emticicia</taxon>
    </lineage>
</organism>
<dbReference type="Pfam" id="PF13439">
    <property type="entry name" value="Glyco_transf_4"/>
    <property type="match status" value="1"/>
</dbReference>
<sequence length="374" mass="42181">MPENKKIRILQTIRQGKIGGGETHVLDLVSTLNQDKYESIVLSFTEGPMIDKMKAKGVKTYVIHTEKPFDFSVWKEVGEILKQEKIDIVHAHGTRANSNTFKAAQKLGIPLLYTVHGWSFHNDQNFLVKNIRTYSEKFLVQNAQKTICVSNSNYEDGAKRFSMKNATVITNGINLAKFNLNNSFKDIRKEFGIKADEILVGFIARMTAQKDPFTLLKAISKIPADNKIKFLIVGDGDSKEEVLKMANELGINSRVIFERFREDIPDILNGIDIFCLPSLWEGLPIALLEAMAMGKAIVATAIDGTKEVLQQEQNGLLVQPMNPDQLANALMQLANDKALREKLSKAARLTVETNYNVERMTREVEKIYDQLYKS</sequence>
<evidence type="ECO:0000313" key="3">
    <source>
        <dbReference type="EMBL" id="MFD2523946.1"/>
    </source>
</evidence>
<dbReference type="Gene3D" id="3.40.50.2000">
    <property type="entry name" value="Glycogen Phosphorylase B"/>
    <property type="match status" value="2"/>
</dbReference>
<dbReference type="EC" id="2.4.-.-" evidence="3"/>
<dbReference type="GO" id="GO:0016757">
    <property type="term" value="F:glycosyltransferase activity"/>
    <property type="evidence" value="ECO:0007669"/>
    <property type="project" value="UniProtKB-KW"/>
</dbReference>
<dbReference type="PANTHER" id="PTHR12526">
    <property type="entry name" value="GLYCOSYLTRANSFERASE"/>
    <property type="match status" value="1"/>
</dbReference>
<dbReference type="Proteomes" id="UP001597510">
    <property type="component" value="Unassembled WGS sequence"/>
</dbReference>
<keyword evidence="3" id="KW-0808">Transferase</keyword>
<evidence type="ECO:0000259" key="2">
    <source>
        <dbReference type="Pfam" id="PF13439"/>
    </source>
</evidence>
<evidence type="ECO:0000259" key="1">
    <source>
        <dbReference type="Pfam" id="PF00534"/>
    </source>
</evidence>
<proteinExistence type="predicted"/>
<feature type="domain" description="Glycosyl transferase family 1" evidence="1">
    <location>
        <begin position="185"/>
        <end position="348"/>
    </location>
</feature>
<name>A0ABW5JCZ0_9BACT</name>
<evidence type="ECO:0000313" key="4">
    <source>
        <dbReference type="Proteomes" id="UP001597510"/>
    </source>
</evidence>
<comment type="caution">
    <text evidence="3">The sequence shown here is derived from an EMBL/GenBank/DDBJ whole genome shotgun (WGS) entry which is preliminary data.</text>
</comment>
<dbReference type="InterPro" id="IPR028098">
    <property type="entry name" value="Glyco_trans_4-like_N"/>
</dbReference>
<feature type="domain" description="Glycosyltransferase subfamily 4-like N-terminal" evidence="2">
    <location>
        <begin position="18"/>
        <end position="176"/>
    </location>
</feature>
<dbReference type="Pfam" id="PF00534">
    <property type="entry name" value="Glycos_transf_1"/>
    <property type="match status" value="1"/>
</dbReference>
<keyword evidence="3" id="KW-0328">Glycosyltransferase</keyword>